<keyword evidence="1" id="KW-1133">Transmembrane helix</keyword>
<dbReference type="Pfam" id="PF07885">
    <property type="entry name" value="Ion_trans_2"/>
    <property type="match status" value="1"/>
</dbReference>
<dbReference type="EMBL" id="CP000958">
    <property type="protein sequence ID" value="ACA90827.1"/>
    <property type="molecule type" value="Genomic_DNA"/>
</dbReference>
<protein>
    <submittedName>
        <fullName evidence="3">Ion transport 2 domain protein</fullName>
    </submittedName>
</protein>
<organism evidence="3 4">
    <name type="scientific">Burkholderia orbicola (strain MC0-3)</name>
    <dbReference type="NCBI Taxonomy" id="406425"/>
    <lineage>
        <taxon>Bacteria</taxon>
        <taxon>Pseudomonadati</taxon>
        <taxon>Pseudomonadota</taxon>
        <taxon>Betaproteobacteria</taxon>
        <taxon>Burkholderiales</taxon>
        <taxon>Burkholderiaceae</taxon>
        <taxon>Burkholderia</taxon>
        <taxon>Burkholderia cepacia complex</taxon>
        <taxon>Burkholderia orbicola</taxon>
    </lineage>
</organism>
<keyword evidence="1" id="KW-0472">Membrane</keyword>
<feature type="transmembrane region" description="Helical" evidence="1">
    <location>
        <begin position="20"/>
        <end position="41"/>
    </location>
</feature>
<dbReference type="KEGG" id="bcm:Bcenmc03_1654"/>
<gene>
    <name evidence="3" type="ordered locus">Bcenmc03_1654</name>
</gene>
<dbReference type="RefSeq" id="WP_012328492.1">
    <property type="nucleotide sequence ID" value="NC_010508.1"/>
</dbReference>
<dbReference type="Gene3D" id="1.10.287.70">
    <property type="match status" value="1"/>
</dbReference>
<sequence>MKTIFNEKIVEFLKHQKWNLTVDFVMVTLIPFFVNRSYTLAEDKSPAFYILSLNALALCAHILYRTIKPKFTNSDLDRIEGVVPALYVAMLVLLLFYYTVEWYALGEYGGTECFRGALCDLQEAFYFSVSTSTTLGYGDLKPTSDAARIFACTQVITSLLYGSIGFAFLMRNIVSSRITTEVFYQERDVTTSLPQSEIHKVSVEQWPSVAYALQCSARSYQYSLQQGKPGSWTNV</sequence>
<dbReference type="InterPro" id="IPR013099">
    <property type="entry name" value="K_chnl_dom"/>
</dbReference>
<reference evidence="4" key="1">
    <citation type="submission" date="2008-02" db="EMBL/GenBank/DDBJ databases">
        <title>Complete sequence of chromosome 1 of Burkholderia cenocepacia MC0-3.</title>
        <authorList>
            <person name="Copeland A."/>
            <person name="Lucas S."/>
            <person name="Lapidus A."/>
            <person name="Barry K."/>
            <person name="Bruce D."/>
            <person name="Goodwin L."/>
            <person name="Glavina del Rio T."/>
            <person name="Dalin E."/>
            <person name="Tice H."/>
            <person name="Pitluck S."/>
            <person name="Chain P."/>
            <person name="Malfatti S."/>
            <person name="Shin M."/>
            <person name="Vergez L."/>
            <person name="Schmutz J."/>
            <person name="Larimer F."/>
            <person name="Land M."/>
            <person name="Hauser L."/>
            <person name="Kyrpides N."/>
            <person name="Mikhailova N."/>
            <person name="Tiedje J."/>
            <person name="Richardson P."/>
        </authorList>
    </citation>
    <scope>NUCLEOTIDE SEQUENCE [LARGE SCALE GENOMIC DNA]</scope>
    <source>
        <strain evidence="4">MC0-3</strain>
    </source>
</reference>
<evidence type="ECO:0000259" key="2">
    <source>
        <dbReference type="Pfam" id="PF07885"/>
    </source>
</evidence>
<dbReference type="AlphaFoldDB" id="B1K173"/>
<evidence type="ECO:0000256" key="1">
    <source>
        <dbReference type="SAM" id="Phobius"/>
    </source>
</evidence>
<dbReference type="HOGENOM" id="CLU_1178449_0_0_4"/>
<feature type="transmembrane region" description="Helical" evidence="1">
    <location>
        <begin position="47"/>
        <end position="67"/>
    </location>
</feature>
<keyword evidence="1" id="KW-0812">Transmembrane</keyword>
<evidence type="ECO:0000313" key="3">
    <source>
        <dbReference type="EMBL" id="ACA90827.1"/>
    </source>
</evidence>
<dbReference type="Proteomes" id="UP000002169">
    <property type="component" value="Chromosome 1"/>
</dbReference>
<feature type="transmembrane region" description="Helical" evidence="1">
    <location>
        <begin position="146"/>
        <end position="169"/>
    </location>
</feature>
<dbReference type="SUPFAM" id="SSF81324">
    <property type="entry name" value="Voltage-gated potassium channels"/>
    <property type="match status" value="1"/>
</dbReference>
<feature type="domain" description="Potassium channel" evidence="2">
    <location>
        <begin position="96"/>
        <end position="169"/>
    </location>
</feature>
<evidence type="ECO:0000313" key="4">
    <source>
        <dbReference type="Proteomes" id="UP000002169"/>
    </source>
</evidence>
<proteinExistence type="predicted"/>
<name>B1K173_BURO0</name>
<accession>B1K173</accession>
<feature type="transmembrane region" description="Helical" evidence="1">
    <location>
        <begin position="79"/>
        <end position="100"/>
    </location>
</feature>